<dbReference type="InterPro" id="IPR048284">
    <property type="entry name" value="EryCIII-like_N"/>
</dbReference>
<reference evidence="5 6" key="1">
    <citation type="submission" date="2017-07" db="EMBL/GenBank/DDBJ databases">
        <title>Complete genome sequence of Actinoalloteichus hoggarensis DSM 45943, type strain of Actinoalloteichus hoggarensis.</title>
        <authorList>
            <person name="Ruckert C."/>
            <person name="Nouioui I."/>
            <person name="Willmese J."/>
            <person name="van Wezel G."/>
            <person name="Klenk H.-P."/>
            <person name="Kalinowski J."/>
            <person name="Zotchev S.B."/>
        </authorList>
    </citation>
    <scope>NUCLEOTIDE SEQUENCE [LARGE SCALE GENOMIC DNA]</scope>
    <source>
        <strain evidence="5 6">DSM 45943</strain>
    </source>
</reference>
<dbReference type="OrthoDB" id="5488434at2"/>
<evidence type="ECO:0000256" key="1">
    <source>
        <dbReference type="ARBA" id="ARBA00006962"/>
    </source>
</evidence>
<dbReference type="GO" id="GO:0016758">
    <property type="term" value="F:hexosyltransferase activity"/>
    <property type="evidence" value="ECO:0007669"/>
    <property type="project" value="UniProtKB-ARBA"/>
</dbReference>
<name>A0A221W4R6_9PSEU</name>
<keyword evidence="4" id="KW-0045">Antibiotic biosynthesis</keyword>
<gene>
    <name evidence="5" type="primary">eryCIII2</name>
    <name evidence="5" type="ORF">AHOG_15025</name>
</gene>
<dbReference type="GO" id="GO:0017000">
    <property type="term" value="P:antibiotic biosynthetic process"/>
    <property type="evidence" value="ECO:0007669"/>
    <property type="project" value="UniProtKB-KW"/>
</dbReference>
<dbReference type="PANTHER" id="PTHR48050">
    <property type="entry name" value="STEROL 3-BETA-GLUCOSYLTRANSFERASE"/>
    <property type="match status" value="1"/>
</dbReference>
<evidence type="ECO:0000256" key="4">
    <source>
        <dbReference type="ARBA" id="ARBA00023194"/>
    </source>
</evidence>
<dbReference type="SUPFAM" id="SSF53756">
    <property type="entry name" value="UDP-Glycosyltransferase/glycogen phosphorylase"/>
    <property type="match status" value="1"/>
</dbReference>
<dbReference type="PANTHER" id="PTHR48050:SF13">
    <property type="entry name" value="STEROL 3-BETA-GLUCOSYLTRANSFERASE UGT80A2"/>
    <property type="match status" value="1"/>
</dbReference>
<dbReference type="InterPro" id="IPR030953">
    <property type="entry name" value="Glycosyl_450act"/>
</dbReference>
<organism evidence="5 6">
    <name type="scientific">Actinoalloteichus hoggarensis</name>
    <dbReference type="NCBI Taxonomy" id="1470176"/>
    <lineage>
        <taxon>Bacteria</taxon>
        <taxon>Bacillati</taxon>
        <taxon>Actinomycetota</taxon>
        <taxon>Actinomycetes</taxon>
        <taxon>Pseudonocardiales</taxon>
        <taxon>Pseudonocardiaceae</taxon>
        <taxon>Actinoalloteichus</taxon>
    </lineage>
</organism>
<keyword evidence="6" id="KW-1185">Reference proteome</keyword>
<evidence type="ECO:0000313" key="5">
    <source>
        <dbReference type="EMBL" id="ASO20646.1"/>
    </source>
</evidence>
<dbReference type="GO" id="GO:0008194">
    <property type="term" value="F:UDP-glycosyltransferase activity"/>
    <property type="evidence" value="ECO:0007669"/>
    <property type="project" value="InterPro"/>
</dbReference>
<dbReference type="InterPro" id="IPR010610">
    <property type="entry name" value="EryCIII-like_C"/>
</dbReference>
<dbReference type="Gene3D" id="3.40.50.2000">
    <property type="entry name" value="Glycogen Phosphorylase B"/>
    <property type="match status" value="2"/>
</dbReference>
<protein>
    <submittedName>
        <fullName evidence="5">Desosaminyl transferase EryCIII</fullName>
        <ecNumber evidence="5">2.4.1.278</ecNumber>
    </submittedName>
</protein>
<dbReference type="FunFam" id="3.40.50.2000:FF:000072">
    <property type="entry name" value="Glycosyl transferase"/>
    <property type="match status" value="1"/>
</dbReference>
<sequence length="428" mass="46711">MRVLFVALPERSHVYCMTPLAWALRTDGHQVRVACSPMTTEVVTATGLPAVPLGTDPIVHESMRSTPESQENEFVSWSETDPERTSWEELYFRYQAAVEAAFSLYAEPLLADLVDYTRSWRPDLVVWDTLAFAGPVAAASVGAAHVRILWGADVWAGMRAAFRHHHDAQPPERRADPLAEWLARIGAPYGVEFTEELILGERTLDPMPPSLRLDTGVQRLPLRYVPFNGPTVLPDWLHEPAARPRVCLTLGTSNIEAYGTDYVSIEKVLAELADLDAEVIAAVTPEQRERLVTVPDNARIVDSIALDLLLPSCSAIIHHGGFGSYATALAHGVPQLVVSTAVSDHIERGRRLARSGAGVFLRTSETTPVLADRLRGLLADPGARRAAELLRDEVAAMPSPNAVVARLEDLVAARRSPTSDSAFSQASS</sequence>
<dbReference type="Proteomes" id="UP000204221">
    <property type="component" value="Chromosome"/>
</dbReference>
<accession>A0A221W4R6</accession>
<keyword evidence="2 5" id="KW-0328">Glycosyltransferase</keyword>
<dbReference type="CDD" id="cd03784">
    <property type="entry name" value="GT1_Gtf-like"/>
    <property type="match status" value="1"/>
</dbReference>
<dbReference type="KEGG" id="ahg:AHOG_15025"/>
<keyword evidence="3 5" id="KW-0808">Transferase</keyword>
<dbReference type="Pfam" id="PF06722">
    <property type="entry name" value="EryCIII-like_C"/>
    <property type="match status" value="1"/>
</dbReference>
<dbReference type="InterPro" id="IPR002213">
    <property type="entry name" value="UDP_glucos_trans"/>
</dbReference>
<dbReference type="AlphaFoldDB" id="A0A221W4R6"/>
<dbReference type="Pfam" id="PF21036">
    <property type="entry name" value="EryCIII-like_N"/>
    <property type="match status" value="1"/>
</dbReference>
<evidence type="ECO:0000256" key="3">
    <source>
        <dbReference type="ARBA" id="ARBA00022679"/>
    </source>
</evidence>
<comment type="similarity">
    <text evidence="1">Belongs to the glycosyltransferase 28 family.</text>
</comment>
<dbReference type="RefSeq" id="WP_093941942.1">
    <property type="nucleotide sequence ID" value="NZ_CP022521.1"/>
</dbReference>
<evidence type="ECO:0000256" key="2">
    <source>
        <dbReference type="ARBA" id="ARBA00022676"/>
    </source>
</evidence>
<evidence type="ECO:0000313" key="6">
    <source>
        <dbReference type="Proteomes" id="UP000204221"/>
    </source>
</evidence>
<proteinExistence type="inferred from homology"/>
<dbReference type="EC" id="2.4.1.278" evidence="5"/>
<dbReference type="InterPro" id="IPR050426">
    <property type="entry name" value="Glycosyltransferase_28"/>
</dbReference>
<dbReference type="NCBIfam" id="TIGR04516">
    <property type="entry name" value="glycosyl_450act"/>
    <property type="match status" value="1"/>
</dbReference>
<dbReference type="EMBL" id="CP022521">
    <property type="protein sequence ID" value="ASO20646.1"/>
    <property type="molecule type" value="Genomic_DNA"/>
</dbReference>